<sequence length="191" mass="21501">MELRKGGSDSIFFRQEKKKHAKAASTESPCQYISLRSMSAPIAHHCLLIISEEKKKMKWRGATFVAFTSFRQNTFDSVNVRHLGTAPDFPCENENSSISGREALSNSIITSELVATSTSQSKTYNPAQDMLDMFLGPLLRKTIEKEETSKSIMENVKITHELTRKSQDEPNGGEIVPLMKKRNTLKDKVTM</sequence>
<dbReference type="PANTHER" id="PTHR36756">
    <property type="entry name" value="EXPRESSED PROTEIN"/>
    <property type="match status" value="1"/>
</dbReference>
<protein>
    <submittedName>
        <fullName evidence="1">Uncharacterized protein</fullName>
    </submittedName>
</protein>
<accession>A0AAN9PKL4</accession>
<name>A0AAN9PKL4_CLITE</name>
<dbReference type="EMBL" id="JAYKXN010000003">
    <property type="protein sequence ID" value="KAK7303005.1"/>
    <property type="molecule type" value="Genomic_DNA"/>
</dbReference>
<evidence type="ECO:0000313" key="2">
    <source>
        <dbReference type="Proteomes" id="UP001359559"/>
    </source>
</evidence>
<dbReference type="PANTHER" id="PTHR36756:SF1">
    <property type="entry name" value="EXPRESSED PROTEIN"/>
    <property type="match status" value="1"/>
</dbReference>
<dbReference type="Proteomes" id="UP001359559">
    <property type="component" value="Unassembled WGS sequence"/>
</dbReference>
<keyword evidence="2" id="KW-1185">Reference proteome</keyword>
<gene>
    <name evidence="1" type="ORF">RJT34_13904</name>
</gene>
<evidence type="ECO:0000313" key="1">
    <source>
        <dbReference type="EMBL" id="KAK7303005.1"/>
    </source>
</evidence>
<comment type="caution">
    <text evidence="1">The sequence shown here is derived from an EMBL/GenBank/DDBJ whole genome shotgun (WGS) entry which is preliminary data.</text>
</comment>
<proteinExistence type="predicted"/>
<organism evidence="1 2">
    <name type="scientific">Clitoria ternatea</name>
    <name type="common">Butterfly pea</name>
    <dbReference type="NCBI Taxonomy" id="43366"/>
    <lineage>
        <taxon>Eukaryota</taxon>
        <taxon>Viridiplantae</taxon>
        <taxon>Streptophyta</taxon>
        <taxon>Embryophyta</taxon>
        <taxon>Tracheophyta</taxon>
        <taxon>Spermatophyta</taxon>
        <taxon>Magnoliopsida</taxon>
        <taxon>eudicotyledons</taxon>
        <taxon>Gunneridae</taxon>
        <taxon>Pentapetalae</taxon>
        <taxon>rosids</taxon>
        <taxon>fabids</taxon>
        <taxon>Fabales</taxon>
        <taxon>Fabaceae</taxon>
        <taxon>Papilionoideae</taxon>
        <taxon>50 kb inversion clade</taxon>
        <taxon>NPAAA clade</taxon>
        <taxon>indigoferoid/millettioid clade</taxon>
        <taxon>Phaseoleae</taxon>
        <taxon>Clitoria</taxon>
    </lineage>
</organism>
<reference evidence="1 2" key="1">
    <citation type="submission" date="2024-01" db="EMBL/GenBank/DDBJ databases">
        <title>The genomes of 5 underutilized Papilionoideae crops provide insights into root nodulation and disease resistance.</title>
        <authorList>
            <person name="Yuan L."/>
        </authorList>
    </citation>
    <scope>NUCLEOTIDE SEQUENCE [LARGE SCALE GENOMIC DNA]</scope>
    <source>
        <strain evidence="1">LY-2023</strain>
        <tissue evidence="1">Leaf</tissue>
    </source>
</reference>
<dbReference type="AlphaFoldDB" id="A0AAN9PKL4"/>